<dbReference type="Proteomes" id="UP000815698">
    <property type="component" value="Chromosome"/>
</dbReference>
<dbReference type="PANTHER" id="PTHR19136">
    <property type="entry name" value="MOLYBDENUM COFACTOR GUANYLYLTRANSFERASE"/>
    <property type="match status" value="1"/>
</dbReference>
<feature type="domain" description="MobA-like NTP transferase" evidence="2">
    <location>
        <begin position="10"/>
        <end position="165"/>
    </location>
</feature>
<dbReference type="InterPro" id="IPR025877">
    <property type="entry name" value="MobA-like_NTP_Trfase"/>
</dbReference>
<evidence type="ECO:0000313" key="4">
    <source>
        <dbReference type="Proteomes" id="UP000815698"/>
    </source>
</evidence>
<dbReference type="Gene3D" id="3.90.550.10">
    <property type="entry name" value="Spore Coat Polysaccharide Biosynthesis Protein SpsA, Chain A"/>
    <property type="match status" value="1"/>
</dbReference>
<keyword evidence="1" id="KW-0808">Transferase</keyword>
<sequence>MEAFEVTGAAIVLAGGRGSRMGGIDKPTLEVEERSMRASVLLAARSALGEGAPLVLVGEPGADVQRIGAVCVREEPTFSGPVAGLARGLAELERLGSTDEVVLVLGGDMPWLEPRVLGALVSECAEAPGKVAGAVDAGGRRQFLCAAWPRAVLARALSHVAGEGGSLVGASAKSLYRALGELTPEPVQSAWLDVGTLAGASGVAPELVARSLSDIDSPEQLEQARSRR</sequence>
<dbReference type="EMBL" id="CP023482">
    <property type="protein sequence ID" value="ATH97132.1"/>
    <property type="molecule type" value="Genomic_DNA"/>
</dbReference>
<dbReference type="RefSeq" id="WP_096883260.1">
    <property type="nucleotide sequence ID" value="NZ_CP023482.1"/>
</dbReference>
<name>A0ABM6PNT5_9MICO</name>
<evidence type="ECO:0000313" key="3">
    <source>
        <dbReference type="EMBL" id="ATH97132.1"/>
    </source>
</evidence>
<protein>
    <submittedName>
        <fullName evidence="3">Bifunctional protein IspD/ispF</fullName>
    </submittedName>
</protein>
<keyword evidence="4" id="KW-1185">Reference proteome</keyword>
<organism evidence="3 4">
    <name type="scientific">Dermabacter jinjuensis</name>
    <dbReference type="NCBI Taxonomy" id="1667168"/>
    <lineage>
        <taxon>Bacteria</taxon>
        <taxon>Bacillati</taxon>
        <taxon>Actinomycetota</taxon>
        <taxon>Actinomycetes</taxon>
        <taxon>Micrococcales</taxon>
        <taxon>Dermabacteraceae</taxon>
        <taxon>Dermabacter</taxon>
    </lineage>
</organism>
<proteinExistence type="predicted"/>
<dbReference type="PANTHER" id="PTHR19136:SF81">
    <property type="entry name" value="MOLYBDENUM COFACTOR GUANYLYLTRANSFERASE"/>
    <property type="match status" value="1"/>
</dbReference>
<dbReference type="Pfam" id="PF12804">
    <property type="entry name" value="NTP_transf_3"/>
    <property type="match status" value="1"/>
</dbReference>
<evidence type="ECO:0000259" key="2">
    <source>
        <dbReference type="Pfam" id="PF12804"/>
    </source>
</evidence>
<gene>
    <name evidence="3" type="ORF">COP05_08555</name>
</gene>
<reference evidence="3 4" key="1">
    <citation type="journal article" date="2016" name="Int. J. Syst. Evol. Microbiol.">
        <title>Dermabacter jinjuensis sp. nov., a novel species of the genus Dermabacter isolated from a clinical specimen.</title>
        <authorList>
            <person name="Park Y.K."/>
            <person name="Lee K.M."/>
            <person name="Lee W.K."/>
            <person name="Cho M.J."/>
            <person name="Lee H.S."/>
            <person name="Cho Y.G."/>
            <person name="Lee Y.C."/>
            <person name="Lee W.K."/>
            <person name="Seong W.K."/>
            <person name="Hwang K.J."/>
        </authorList>
    </citation>
    <scope>NUCLEOTIDE SEQUENCE [LARGE SCALE GENOMIC DNA]</scope>
    <source>
        <strain evidence="3 4">32T</strain>
    </source>
</reference>
<dbReference type="SUPFAM" id="SSF53448">
    <property type="entry name" value="Nucleotide-diphospho-sugar transferases"/>
    <property type="match status" value="1"/>
</dbReference>
<accession>A0ABM6PNT5</accession>
<dbReference type="InterPro" id="IPR029044">
    <property type="entry name" value="Nucleotide-diphossugar_trans"/>
</dbReference>
<evidence type="ECO:0000256" key="1">
    <source>
        <dbReference type="ARBA" id="ARBA00022679"/>
    </source>
</evidence>